<keyword evidence="12 14" id="KW-0143">Chaperone</keyword>
<evidence type="ECO:0000256" key="1">
    <source>
        <dbReference type="ARBA" id="ARBA00004429"/>
    </source>
</evidence>
<dbReference type="RefSeq" id="WP_012728540.1">
    <property type="nucleotide sequence ID" value="NC_012691.1"/>
</dbReference>
<comment type="function">
    <text evidence="14">Required for disulfide bond formation in some periplasmic proteins. Acts by oxidizing the DsbA protein.</text>
</comment>
<evidence type="ECO:0000256" key="15">
    <source>
        <dbReference type="SAM" id="Phobius"/>
    </source>
</evidence>
<feature type="topological domain" description="Periplasmic" evidence="14">
    <location>
        <begin position="91"/>
        <end position="145"/>
    </location>
</feature>
<accession>C4L8S1</accession>
<evidence type="ECO:0000256" key="14">
    <source>
        <dbReference type="HAMAP-Rule" id="MF_00286"/>
    </source>
</evidence>
<evidence type="ECO:0000256" key="5">
    <source>
        <dbReference type="ARBA" id="ARBA00022519"/>
    </source>
</evidence>
<keyword evidence="6 14" id="KW-0812">Transmembrane</keyword>
<name>C4L8S1_TOLAT</name>
<dbReference type="Pfam" id="PF02600">
    <property type="entry name" value="DsbB"/>
    <property type="match status" value="1"/>
</dbReference>
<reference evidence="16 17" key="2">
    <citation type="journal article" date="2011" name="Stand. Genomic Sci.">
        <title>Complete genome sequence of Tolumonas auensis type strain (TA 4).</title>
        <authorList>
            <person name="Chertkov O."/>
            <person name="Copeland A."/>
            <person name="Lucas S."/>
            <person name="Lapidus A."/>
            <person name="Berry K.W."/>
            <person name="Detter J.C."/>
            <person name="Del Rio T.G."/>
            <person name="Hammon N."/>
            <person name="Dalin E."/>
            <person name="Tice H."/>
            <person name="Pitluck S."/>
            <person name="Richardson P."/>
            <person name="Bruce D."/>
            <person name="Goodwin L."/>
            <person name="Han C."/>
            <person name="Tapia R."/>
            <person name="Saunders E."/>
            <person name="Schmutz J."/>
            <person name="Brettin T."/>
            <person name="Larimer F."/>
            <person name="Land M."/>
            <person name="Hauser L."/>
            <person name="Spring S."/>
            <person name="Rohde M."/>
            <person name="Kyrpides N.C."/>
            <person name="Ivanova N."/>
            <person name="Goker M."/>
            <person name="Beller H.R."/>
            <person name="Klenk H.P."/>
            <person name="Woyke T."/>
        </authorList>
    </citation>
    <scope>NUCLEOTIDE SEQUENCE [LARGE SCALE GENOMIC DNA]</scope>
    <source>
        <strain evidence="17">DSM 9187 / TA4</strain>
    </source>
</reference>
<evidence type="ECO:0000256" key="3">
    <source>
        <dbReference type="ARBA" id="ARBA00022448"/>
    </source>
</evidence>
<dbReference type="EMBL" id="CP001616">
    <property type="protein sequence ID" value="ACQ91941.1"/>
    <property type="molecule type" value="Genomic_DNA"/>
</dbReference>
<evidence type="ECO:0000256" key="6">
    <source>
        <dbReference type="ARBA" id="ARBA00022692"/>
    </source>
</evidence>
<evidence type="ECO:0000256" key="8">
    <source>
        <dbReference type="ARBA" id="ARBA00022989"/>
    </source>
</evidence>
<dbReference type="HAMAP" id="MF_00286">
    <property type="entry name" value="DsbB"/>
    <property type="match status" value="1"/>
</dbReference>
<dbReference type="GO" id="GO:0015035">
    <property type="term" value="F:protein-disulfide reductase activity"/>
    <property type="evidence" value="ECO:0007669"/>
    <property type="project" value="UniProtKB-UniRule"/>
</dbReference>
<dbReference type="GO" id="GO:0006457">
    <property type="term" value="P:protein folding"/>
    <property type="evidence" value="ECO:0007669"/>
    <property type="project" value="InterPro"/>
</dbReference>
<evidence type="ECO:0000256" key="11">
    <source>
        <dbReference type="ARBA" id="ARBA00023157"/>
    </source>
</evidence>
<dbReference type="OrthoDB" id="3711263at2"/>
<feature type="transmembrane region" description="Helical" evidence="15">
    <location>
        <begin position="12"/>
        <end position="32"/>
    </location>
</feature>
<keyword evidence="13 14" id="KW-0676">Redox-active center</keyword>
<keyword evidence="7 14" id="KW-0249">Electron transport</keyword>
<evidence type="ECO:0000313" key="16">
    <source>
        <dbReference type="EMBL" id="ACQ91941.1"/>
    </source>
</evidence>
<dbReference type="Proteomes" id="UP000009073">
    <property type="component" value="Chromosome"/>
</dbReference>
<dbReference type="Gene3D" id="1.20.1550.10">
    <property type="entry name" value="DsbB-like"/>
    <property type="match status" value="1"/>
</dbReference>
<dbReference type="InterPro" id="IPR050183">
    <property type="entry name" value="DsbB"/>
</dbReference>
<dbReference type="InterPro" id="IPR023380">
    <property type="entry name" value="DsbB-like_sf"/>
</dbReference>
<comment type="similarity">
    <text evidence="2 14">Belongs to the DsbB family.</text>
</comment>
<evidence type="ECO:0000256" key="12">
    <source>
        <dbReference type="ARBA" id="ARBA00023186"/>
    </source>
</evidence>
<dbReference type="KEGG" id="tau:Tola_0311"/>
<dbReference type="SUPFAM" id="SSF158442">
    <property type="entry name" value="DsbB-like"/>
    <property type="match status" value="1"/>
</dbReference>
<proteinExistence type="inferred from homology"/>
<sequence>MTFWLRHITRERSAWLLLGLSAVFLEVCALLFQHGLGLRPCLMCIYERLAVIGLFGSALIALIDPAKSLWRWGGLILWGLSIYRGLQLSLRHVDYLLHPSPFNSCAFFPDFPAWLPLDIWFPWWFKPLAECSERQWNLWGWELPQWLVLIFSVYLIVWIVIVAANLLTHKYLAE</sequence>
<evidence type="ECO:0000256" key="7">
    <source>
        <dbReference type="ARBA" id="ARBA00022982"/>
    </source>
</evidence>
<reference evidence="17" key="1">
    <citation type="submission" date="2009-05" db="EMBL/GenBank/DDBJ databases">
        <title>Complete sequence of Tolumonas auensis DSM 9187.</title>
        <authorList>
            <consortium name="US DOE Joint Genome Institute"/>
            <person name="Lucas S."/>
            <person name="Copeland A."/>
            <person name="Lapidus A."/>
            <person name="Glavina del Rio T."/>
            <person name="Tice H."/>
            <person name="Bruce D."/>
            <person name="Goodwin L."/>
            <person name="Pitluck S."/>
            <person name="Chertkov O."/>
            <person name="Brettin T."/>
            <person name="Detter J.C."/>
            <person name="Han C."/>
            <person name="Larimer F."/>
            <person name="Land M."/>
            <person name="Hauser L."/>
            <person name="Kyrpides N."/>
            <person name="Mikhailova N."/>
            <person name="Spring S."/>
            <person name="Beller H."/>
        </authorList>
    </citation>
    <scope>NUCLEOTIDE SEQUENCE [LARGE SCALE GENOMIC DNA]</scope>
    <source>
        <strain evidence="17">DSM 9187 / TA4</strain>
    </source>
</reference>
<protein>
    <recommendedName>
        <fullName evidence="14">Disulfide bond formation protein B</fullName>
    </recommendedName>
    <alternativeName>
        <fullName evidence="14">Disulfide oxidoreductase</fullName>
    </alternativeName>
</protein>
<feature type="topological domain" description="Periplasmic" evidence="14">
    <location>
        <begin position="32"/>
        <end position="49"/>
    </location>
</feature>
<organism evidence="16 17">
    <name type="scientific">Tolumonas auensis (strain DSM 9187 / NBRC 110442 / TA 4)</name>
    <dbReference type="NCBI Taxonomy" id="595494"/>
    <lineage>
        <taxon>Bacteria</taxon>
        <taxon>Pseudomonadati</taxon>
        <taxon>Pseudomonadota</taxon>
        <taxon>Gammaproteobacteria</taxon>
        <taxon>Aeromonadales</taxon>
        <taxon>Aeromonadaceae</taxon>
        <taxon>Tolumonas</taxon>
    </lineage>
</organism>
<keyword evidence="11 14" id="KW-1015">Disulfide bond</keyword>
<dbReference type="STRING" id="595494.Tola_0311"/>
<feature type="transmembrane region" description="Helical" evidence="15">
    <location>
        <begin position="145"/>
        <end position="167"/>
    </location>
</feature>
<feature type="topological domain" description="Cytoplasmic" evidence="14">
    <location>
        <begin position="165"/>
        <end position="174"/>
    </location>
</feature>
<dbReference type="eggNOG" id="COG1495">
    <property type="taxonomic scope" value="Bacteria"/>
</dbReference>
<keyword evidence="10 14" id="KW-0472">Membrane</keyword>
<keyword evidence="4 14" id="KW-1003">Cell membrane</keyword>
<dbReference type="GO" id="GO:0009055">
    <property type="term" value="F:electron transfer activity"/>
    <property type="evidence" value="ECO:0007669"/>
    <property type="project" value="UniProtKB-UniRule"/>
</dbReference>
<keyword evidence="8 14" id="KW-1133">Transmembrane helix</keyword>
<feature type="disulfide bond" description="Redox-active" evidence="14">
    <location>
        <begin position="105"/>
        <end position="131"/>
    </location>
</feature>
<keyword evidence="5 14" id="KW-0997">Cell inner membrane</keyword>
<keyword evidence="9 14" id="KW-0560">Oxidoreductase</keyword>
<dbReference type="HOGENOM" id="CLU_098660_2_0_6"/>
<keyword evidence="17" id="KW-1185">Reference proteome</keyword>
<comment type="subcellular location">
    <subcellularLocation>
        <location evidence="1 14">Cell inner membrane</location>
        <topology evidence="1 14">Multi-pass membrane protein</topology>
    </subcellularLocation>
</comment>
<dbReference type="PANTHER" id="PTHR36570:SF2">
    <property type="entry name" value="DISULFIDE BOND FORMATION PROTEIN B"/>
    <property type="match status" value="1"/>
</dbReference>
<feature type="disulfide bond" description="Redox-active" evidence="14">
    <location>
        <begin position="41"/>
        <end position="44"/>
    </location>
</feature>
<feature type="transmembrane region" description="Helical" evidence="15">
    <location>
        <begin position="44"/>
        <end position="63"/>
    </location>
</feature>
<comment type="caution">
    <text evidence="14">Lacks conserved residue(s) required for the propagation of feature annotation.</text>
</comment>
<dbReference type="InterPro" id="IPR003752">
    <property type="entry name" value="DiS_bond_form_DsbB/BdbC"/>
</dbReference>
<keyword evidence="3 14" id="KW-0813">Transport</keyword>
<evidence type="ECO:0000256" key="4">
    <source>
        <dbReference type="ARBA" id="ARBA00022475"/>
    </source>
</evidence>
<dbReference type="PANTHER" id="PTHR36570">
    <property type="entry name" value="DISULFIDE BOND FORMATION PROTEIN B"/>
    <property type="match status" value="1"/>
</dbReference>
<dbReference type="AlphaFoldDB" id="C4L8S1"/>
<dbReference type="NCBIfam" id="NF002485">
    <property type="entry name" value="PRK01749.1"/>
    <property type="match status" value="1"/>
</dbReference>
<evidence type="ECO:0000313" key="17">
    <source>
        <dbReference type="Proteomes" id="UP000009073"/>
    </source>
</evidence>
<feature type="topological domain" description="Cytoplasmic" evidence="14">
    <location>
        <begin position="1"/>
        <end position="14"/>
    </location>
</feature>
<feature type="transmembrane region" description="Helical" evidence="15">
    <location>
        <begin position="69"/>
        <end position="86"/>
    </location>
</feature>
<evidence type="ECO:0000256" key="2">
    <source>
        <dbReference type="ARBA" id="ARBA00008823"/>
    </source>
</evidence>
<evidence type="ECO:0000256" key="9">
    <source>
        <dbReference type="ARBA" id="ARBA00023002"/>
    </source>
</evidence>
<evidence type="ECO:0000256" key="10">
    <source>
        <dbReference type="ARBA" id="ARBA00023136"/>
    </source>
</evidence>
<dbReference type="InterPro" id="IPR022920">
    <property type="entry name" value="Disulphide_bond_form_DsbB"/>
</dbReference>
<dbReference type="GO" id="GO:0005886">
    <property type="term" value="C:plasma membrane"/>
    <property type="evidence" value="ECO:0007669"/>
    <property type="project" value="UniProtKB-SubCell"/>
</dbReference>
<gene>
    <name evidence="14" type="primary">dsbB</name>
    <name evidence="16" type="ordered locus">Tola_0311</name>
</gene>
<evidence type="ECO:0000256" key="13">
    <source>
        <dbReference type="ARBA" id="ARBA00023284"/>
    </source>
</evidence>